<evidence type="ECO:0008006" key="3">
    <source>
        <dbReference type="Google" id="ProtNLM"/>
    </source>
</evidence>
<reference evidence="2" key="1">
    <citation type="submission" date="2024-06" db="EMBL/GenBank/DDBJ databases">
        <title>Draft Genome Sequence of Deinococcus sonorensis Type Strain KR-87, a Biofilm Producing Representative of the Genus Deinococcus.</title>
        <authorList>
            <person name="Boren L.S."/>
            <person name="Grosso R.A."/>
            <person name="Hugenberg-Cox A.N."/>
            <person name="Hill J.T.E."/>
            <person name="Albert C.M."/>
            <person name="Tuohy J.M."/>
        </authorList>
    </citation>
    <scope>NUCLEOTIDE SEQUENCE</scope>
    <source>
        <strain evidence="2">KR-87</strain>
        <plasmid evidence="2">pDson04</plasmid>
    </source>
</reference>
<evidence type="ECO:0000256" key="1">
    <source>
        <dbReference type="SAM" id="SignalP"/>
    </source>
</evidence>
<protein>
    <recommendedName>
        <fullName evidence="3">DUF4412 domain-containing protein</fullName>
    </recommendedName>
</protein>
<dbReference type="EMBL" id="CP158296">
    <property type="protein sequence ID" value="XBV83441.1"/>
    <property type="molecule type" value="Genomic_DNA"/>
</dbReference>
<gene>
    <name evidence="2" type="ORF">ABOD76_00265</name>
</gene>
<feature type="chain" id="PRO_5043515435" description="DUF4412 domain-containing protein" evidence="1">
    <location>
        <begin position="20"/>
        <end position="210"/>
    </location>
</feature>
<dbReference type="AlphaFoldDB" id="A0AAU7U4R0"/>
<keyword evidence="1" id="KW-0732">Signal</keyword>
<keyword evidence="2" id="KW-0614">Plasmid</keyword>
<dbReference type="KEGG" id="dsc:ABOD76_00265"/>
<accession>A0AAU7U4R0</accession>
<geneLocation type="plasmid" evidence="2">
    <name>pDson04</name>
</geneLocation>
<name>A0AAU7U4R0_9DEIO</name>
<proteinExistence type="predicted"/>
<evidence type="ECO:0000313" key="2">
    <source>
        <dbReference type="EMBL" id="XBV83441.1"/>
    </source>
</evidence>
<dbReference type="RefSeq" id="WP_350240933.1">
    <property type="nucleotide sequence ID" value="NZ_CP158296.1"/>
</dbReference>
<organism evidence="2">
    <name type="scientific">Deinococcus sonorensis KR-87</name>
    <dbReference type="NCBI Taxonomy" id="694439"/>
    <lineage>
        <taxon>Bacteria</taxon>
        <taxon>Thermotogati</taxon>
        <taxon>Deinococcota</taxon>
        <taxon>Deinococci</taxon>
        <taxon>Deinococcales</taxon>
        <taxon>Deinococcaceae</taxon>
        <taxon>Deinococcus</taxon>
    </lineage>
</organism>
<sequence length="210" mass="23039">MRRTTLLTCAALLGAPAVAAPTAPSWEQVFGDVQGPLHLKATYQGRQGQAQPLEFWRAASGQVVRRTGGRAELRLIPAADGEDLYQLRNLQKRTAFLVHRVNLYRVGIFTDRWGVQHLLDRPVSGAAVQDLKRGSVVAGQACHWWRIQPAGQAAQQVCWAARLGVPLQLKAAGHTLLTVTAVQRSAQPWPSSQLPQGWQEFNADEDIAPD</sequence>
<feature type="signal peptide" evidence="1">
    <location>
        <begin position="1"/>
        <end position="19"/>
    </location>
</feature>